<dbReference type="InterPro" id="IPR051611">
    <property type="entry name" value="ECF_transporter_component"/>
</dbReference>
<dbReference type="InterPro" id="IPR003339">
    <property type="entry name" value="ABC/ECF_trnsptr_transmembrane"/>
</dbReference>
<protein>
    <submittedName>
        <fullName evidence="7">Energy-coupling factor transporter transmembrane protein EcfT</fullName>
    </submittedName>
</protein>
<evidence type="ECO:0000256" key="5">
    <source>
        <dbReference type="ARBA" id="ARBA00023136"/>
    </source>
</evidence>
<keyword evidence="3 6" id="KW-0812">Transmembrane</keyword>
<dbReference type="CDD" id="cd16914">
    <property type="entry name" value="EcfT"/>
    <property type="match status" value="1"/>
</dbReference>
<dbReference type="EMBL" id="QRMZ01000017">
    <property type="protein sequence ID" value="RHK05648.1"/>
    <property type="molecule type" value="Genomic_DNA"/>
</dbReference>
<evidence type="ECO:0000313" key="8">
    <source>
        <dbReference type="Proteomes" id="UP000286288"/>
    </source>
</evidence>
<keyword evidence="5 6" id="KW-0472">Membrane</keyword>
<evidence type="ECO:0000256" key="6">
    <source>
        <dbReference type="SAM" id="Phobius"/>
    </source>
</evidence>
<evidence type="ECO:0000256" key="2">
    <source>
        <dbReference type="ARBA" id="ARBA00022475"/>
    </source>
</evidence>
<feature type="transmembrane region" description="Helical" evidence="6">
    <location>
        <begin position="15"/>
        <end position="48"/>
    </location>
</feature>
<keyword evidence="4 6" id="KW-1133">Transmembrane helix</keyword>
<dbReference type="GO" id="GO:0005886">
    <property type="term" value="C:plasma membrane"/>
    <property type="evidence" value="ECO:0007669"/>
    <property type="project" value="UniProtKB-ARBA"/>
</dbReference>
<dbReference type="RefSeq" id="WP_121260760.1">
    <property type="nucleotide sequence ID" value="NZ_CABHDD010000005.1"/>
</dbReference>
<proteinExistence type="predicted"/>
<evidence type="ECO:0000256" key="3">
    <source>
        <dbReference type="ARBA" id="ARBA00022692"/>
    </source>
</evidence>
<comment type="subcellular location">
    <subcellularLocation>
        <location evidence="1">Membrane</location>
        <topology evidence="1">Multi-pass membrane protein</topology>
    </subcellularLocation>
</comment>
<dbReference type="Proteomes" id="UP000286288">
    <property type="component" value="Unassembled WGS sequence"/>
</dbReference>
<dbReference type="Pfam" id="PF02361">
    <property type="entry name" value="CbiQ"/>
    <property type="match status" value="1"/>
</dbReference>
<evidence type="ECO:0000256" key="1">
    <source>
        <dbReference type="ARBA" id="ARBA00004141"/>
    </source>
</evidence>
<organism evidence="7 8">
    <name type="scientific">Enterococcus casseliflavus</name>
    <name type="common">Enterococcus flavescens</name>
    <dbReference type="NCBI Taxonomy" id="37734"/>
    <lineage>
        <taxon>Bacteria</taxon>
        <taxon>Bacillati</taxon>
        <taxon>Bacillota</taxon>
        <taxon>Bacilli</taxon>
        <taxon>Lactobacillales</taxon>
        <taxon>Enterococcaceae</taxon>
        <taxon>Enterococcus</taxon>
    </lineage>
</organism>
<evidence type="ECO:0000313" key="7">
    <source>
        <dbReference type="EMBL" id="RHK05648.1"/>
    </source>
</evidence>
<keyword evidence="2" id="KW-1003">Cell membrane</keyword>
<sequence length="233" mass="26327">MRNVSKTRFDPRSKLAVILFASFTMMVTISWIDEFAFVTFLLLLFIVSGFWKKGLLLYGVFVLLTMADSFLFRQGNHALIVLLDFFSVGYRRLLPTIMAAAFAISGTKNSEWMAALQKMHVPNVLLVPLAVLFRFFPTLVQDFKSIRQAMRFRGISLSAGSILLHPLQSAEYFLIPLLMSAEKTATELSATALVRGLASETPHTTVHELKLRWWDGLVFLALGGFIVKRMWLG</sequence>
<gene>
    <name evidence="7" type="ORF">DW084_12950</name>
</gene>
<dbReference type="PANTHER" id="PTHR34857">
    <property type="entry name" value="SLL0384 PROTEIN"/>
    <property type="match status" value="1"/>
</dbReference>
<comment type="caution">
    <text evidence="7">The sequence shown here is derived from an EMBL/GenBank/DDBJ whole genome shotgun (WGS) entry which is preliminary data.</text>
</comment>
<name>A0A415EQZ0_ENTCA</name>
<dbReference type="PANTHER" id="PTHR34857:SF2">
    <property type="entry name" value="SLL0384 PROTEIN"/>
    <property type="match status" value="1"/>
</dbReference>
<reference evidence="7 8" key="1">
    <citation type="submission" date="2018-08" db="EMBL/GenBank/DDBJ databases">
        <title>A genome reference for cultivated species of the human gut microbiota.</title>
        <authorList>
            <person name="Zou Y."/>
            <person name="Xue W."/>
            <person name="Luo G."/>
        </authorList>
    </citation>
    <scope>NUCLEOTIDE SEQUENCE [LARGE SCALE GENOMIC DNA]</scope>
    <source>
        <strain evidence="7 8">AF48-16</strain>
    </source>
</reference>
<accession>A0A415EQZ0</accession>
<dbReference type="AlphaFoldDB" id="A0A415EQZ0"/>
<evidence type="ECO:0000256" key="4">
    <source>
        <dbReference type="ARBA" id="ARBA00022989"/>
    </source>
</evidence>